<dbReference type="Proteomes" id="UP000886998">
    <property type="component" value="Unassembled WGS sequence"/>
</dbReference>
<keyword evidence="2" id="KW-1185">Reference proteome</keyword>
<comment type="caution">
    <text evidence="1">The sequence shown here is derived from an EMBL/GenBank/DDBJ whole genome shotgun (WGS) entry which is preliminary data.</text>
</comment>
<sequence length="100" mass="11140">MYFIIDQFNGNALKTAGKYFRRLHVIFPILHHVILPMSTSFAGLTTDYEILDAFVQQTVSTMSVDKARSAFASTGRCNISVGGRIPRVELILTNHGYGCK</sequence>
<organism evidence="1 2">
    <name type="scientific">Trichonephila inaurata madagascariensis</name>
    <dbReference type="NCBI Taxonomy" id="2747483"/>
    <lineage>
        <taxon>Eukaryota</taxon>
        <taxon>Metazoa</taxon>
        <taxon>Ecdysozoa</taxon>
        <taxon>Arthropoda</taxon>
        <taxon>Chelicerata</taxon>
        <taxon>Arachnida</taxon>
        <taxon>Araneae</taxon>
        <taxon>Araneomorphae</taxon>
        <taxon>Entelegynae</taxon>
        <taxon>Araneoidea</taxon>
        <taxon>Nephilidae</taxon>
        <taxon>Trichonephila</taxon>
        <taxon>Trichonephila inaurata</taxon>
    </lineage>
</organism>
<reference evidence="1" key="1">
    <citation type="submission" date="2020-08" db="EMBL/GenBank/DDBJ databases">
        <title>Multicomponent nature underlies the extraordinary mechanical properties of spider dragline silk.</title>
        <authorList>
            <person name="Kono N."/>
            <person name="Nakamura H."/>
            <person name="Mori M."/>
            <person name="Yoshida Y."/>
            <person name="Ohtoshi R."/>
            <person name="Malay A.D."/>
            <person name="Moran D.A.P."/>
            <person name="Tomita M."/>
            <person name="Numata K."/>
            <person name="Arakawa K."/>
        </authorList>
    </citation>
    <scope>NUCLEOTIDE SEQUENCE</scope>
</reference>
<accession>A0A8X6XHY5</accession>
<dbReference type="EMBL" id="BMAV01009759">
    <property type="protein sequence ID" value="GFY54202.1"/>
    <property type="molecule type" value="Genomic_DNA"/>
</dbReference>
<gene>
    <name evidence="1" type="ORF">TNIN_14831</name>
</gene>
<name>A0A8X6XHY5_9ARAC</name>
<evidence type="ECO:0000313" key="1">
    <source>
        <dbReference type="EMBL" id="GFY54202.1"/>
    </source>
</evidence>
<evidence type="ECO:0000313" key="2">
    <source>
        <dbReference type="Proteomes" id="UP000886998"/>
    </source>
</evidence>
<protein>
    <submittedName>
        <fullName evidence="1">Uncharacterized protein</fullName>
    </submittedName>
</protein>
<dbReference type="AlphaFoldDB" id="A0A8X6XHY5"/>
<proteinExistence type="predicted"/>